<keyword evidence="1" id="KW-1133">Transmembrane helix</keyword>
<protein>
    <recommendedName>
        <fullName evidence="2">EamA domain-containing protein</fullName>
    </recommendedName>
</protein>
<dbReference type="InterPro" id="IPR037185">
    <property type="entry name" value="EmrE-like"/>
</dbReference>
<evidence type="ECO:0000313" key="3">
    <source>
        <dbReference type="EMBL" id="KKK61774.1"/>
    </source>
</evidence>
<accession>A0A0F8Z5S6</accession>
<feature type="non-terminal residue" evidence="3">
    <location>
        <position position="1"/>
    </location>
</feature>
<feature type="domain" description="EamA" evidence="2">
    <location>
        <begin position="17"/>
        <end position="110"/>
    </location>
</feature>
<dbReference type="Pfam" id="PF00892">
    <property type="entry name" value="EamA"/>
    <property type="match status" value="1"/>
</dbReference>
<gene>
    <name evidence="3" type="ORF">LCGC14_3010960</name>
</gene>
<dbReference type="AlphaFoldDB" id="A0A0F8Z5S6"/>
<dbReference type="EMBL" id="LAZR01062316">
    <property type="protein sequence ID" value="KKK61774.1"/>
    <property type="molecule type" value="Genomic_DNA"/>
</dbReference>
<name>A0A0F8Z5S6_9ZZZZ</name>
<dbReference type="Gene3D" id="1.10.3730.20">
    <property type="match status" value="1"/>
</dbReference>
<dbReference type="InterPro" id="IPR000620">
    <property type="entry name" value="EamA_dom"/>
</dbReference>
<keyword evidence="1" id="KW-0812">Transmembrane</keyword>
<feature type="transmembrane region" description="Helical" evidence="1">
    <location>
        <begin position="67"/>
        <end position="87"/>
    </location>
</feature>
<evidence type="ECO:0000259" key="2">
    <source>
        <dbReference type="Pfam" id="PF00892"/>
    </source>
</evidence>
<sequence>TWDAIVPKVNYVYIQIAGSWLIMELLVRRSNPPRKKTGVLKPLTVGIILVASYSLIIMAFVTNPVEYVVSLRQISVVLGAVFSMIFIEKHLSRPRLIGVLIIFAGIILVGLA</sequence>
<feature type="transmembrane region" description="Helical" evidence="1">
    <location>
        <begin position="39"/>
        <end position="61"/>
    </location>
</feature>
<keyword evidence="1" id="KW-0472">Membrane</keyword>
<comment type="caution">
    <text evidence="3">The sequence shown here is derived from an EMBL/GenBank/DDBJ whole genome shotgun (WGS) entry which is preliminary data.</text>
</comment>
<dbReference type="SUPFAM" id="SSF103481">
    <property type="entry name" value="Multidrug resistance efflux transporter EmrE"/>
    <property type="match status" value="1"/>
</dbReference>
<evidence type="ECO:0000256" key="1">
    <source>
        <dbReference type="SAM" id="Phobius"/>
    </source>
</evidence>
<organism evidence="3">
    <name type="scientific">marine sediment metagenome</name>
    <dbReference type="NCBI Taxonomy" id="412755"/>
    <lineage>
        <taxon>unclassified sequences</taxon>
        <taxon>metagenomes</taxon>
        <taxon>ecological metagenomes</taxon>
    </lineage>
</organism>
<proteinExistence type="predicted"/>
<feature type="transmembrane region" description="Helical" evidence="1">
    <location>
        <begin position="12"/>
        <end position="27"/>
    </location>
</feature>
<reference evidence="3" key="1">
    <citation type="journal article" date="2015" name="Nature">
        <title>Complex archaea that bridge the gap between prokaryotes and eukaryotes.</title>
        <authorList>
            <person name="Spang A."/>
            <person name="Saw J.H."/>
            <person name="Jorgensen S.L."/>
            <person name="Zaremba-Niedzwiedzka K."/>
            <person name="Martijn J."/>
            <person name="Lind A.E."/>
            <person name="van Eijk R."/>
            <person name="Schleper C."/>
            <person name="Guy L."/>
            <person name="Ettema T.J."/>
        </authorList>
    </citation>
    <scope>NUCLEOTIDE SEQUENCE</scope>
</reference>
<dbReference type="GO" id="GO:0016020">
    <property type="term" value="C:membrane"/>
    <property type="evidence" value="ECO:0007669"/>
    <property type="project" value="InterPro"/>
</dbReference>
<feature type="transmembrane region" description="Helical" evidence="1">
    <location>
        <begin position="94"/>
        <end position="111"/>
    </location>
</feature>